<keyword evidence="1 3" id="KW-0808">Transferase</keyword>
<reference evidence="3 4" key="1">
    <citation type="submission" date="2016-10" db="EMBL/GenBank/DDBJ databases">
        <authorList>
            <person name="de Groot N.N."/>
        </authorList>
    </citation>
    <scope>NUCLEOTIDE SEQUENCE [LARGE SCALE GENOMIC DNA]</scope>
    <source>
        <strain evidence="3 4">CGMCC 4.3143</strain>
    </source>
</reference>
<feature type="domain" description="GHMP kinase N-terminal" evidence="2">
    <location>
        <begin position="61"/>
        <end position="127"/>
    </location>
</feature>
<dbReference type="GO" id="GO:0005524">
    <property type="term" value="F:ATP binding"/>
    <property type="evidence" value="ECO:0007669"/>
    <property type="project" value="InterPro"/>
</dbReference>
<dbReference type="STRING" id="366584.SAMN05216377_112176"/>
<dbReference type="Gene3D" id="3.30.230.10">
    <property type="match status" value="1"/>
</dbReference>
<dbReference type="RefSeq" id="WP_093086693.1">
    <property type="nucleotide sequence ID" value="NZ_FNBE01000012.1"/>
</dbReference>
<name>A0A1G7UXF8_PSEOR</name>
<dbReference type="Pfam" id="PF00288">
    <property type="entry name" value="GHMP_kinases_N"/>
    <property type="match status" value="1"/>
</dbReference>
<dbReference type="GO" id="GO:0016301">
    <property type="term" value="F:kinase activity"/>
    <property type="evidence" value="ECO:0007669"/>
    <property type="project" value="UniProtKB-KW"/>
</dbReference>
<sequence>MSGSCPCHHGELLQGAFRGADGVLRPGLVTLPYPGRRVHARFEPGPGPSITVGPGHRPKAARAAELTRARLTDGVGGRVVLSGGVAPGLGMGSSTADVVATIRAVACGHAVELAAAEIARIAVAAEAASDPLMFDDVRVRLFAPREGHVLETLADALPPLRVVGSMLGGPVDTPATAPPLRHERAYAILLARLRAALDRGDAAGVARVATASARLNRSDLGPLLRAAERAGALGVQVAHSGNVAGLLLDPADDPGPAAAALRAEGLPVTEAFLVGDLVPA</sequence>
<protein>
    <submittedName>
        <fullName evidence="3">Threonine kinase</fullName>
    </submittedName>
</protein>
<dbReference type="OrthoDB" id="7298003at2"/>
<dbReference type="EMBL" id="FNBE01000012">
    <property type="protein sequence ID" value="SDG51809.1"/>
    <property type="molecule type" value="Genomic_DNA"/>
</dbReference>
<evidence type="ECO:0000313" key="3">
    <source>
        <dbReference type="EMBL" id="SDG51809.1"/>
    </source>
</evidence>
<organism evidence="3 4">
    <name type="scientific">Pseudonocardia oroxyli</name>
    <dbReference type="NCBI Taxonomy" id="366584"/>
    <lineage>
        <taxon>Bacteria</taxon>
        <taxon>Bacillati</taxon>
        <taxon>Actinomycetota</taxon>
        <taxon>Actinomycetes</taxon>
        <taxon>Pseudonocardiales</taxon>
        <taxon>Pseudonocardiaceae</taxon>
        <taxon>Pseudonocardia</taxon>
    </lineage>
</organism>
<dbReference type="AlphaFoldDB" id="A0A1G7UXF8"/>
<proteinExistence type="predicted"/>
<keyword evidence="4" id="KW-1185">Reference proteome</keyword>
<evidence type="ECO:0000313" key="4">
    <source>
        <dbReference type="Proteomes" id="UP000198967"/>
    </source>
</evidence>
<evidence type="ECO:0000259" key="2">
    <source>
        <dbReference type="Pfam" id="PF00288"/>
    </source>
</evidence>
<dbReference type="Proteomes" id="UP000198967">
    <property type="component" value="Unassembled WGS sequence"/>
</dbReference>
<accession>A0A1G7UXF8</accession>
<dbReference type="InterPro" id="IPR020568">
    <property type="entry name" value="Ribosomal_Su5_D2-typ_SF"/>
</dbReference>
<dbReference type="InterPro" id="IPR006204">
    <property type="entry name" value="GHMP_kinase_N_dom"/>
</dbReference>
<dbReference type="SUPFAM" id="SSF54211">
    <property type="entry name" value="Ribosomal protein S5 domain 2-like"/>
    <property type="match status" value="1"/>
</dbReference>
<dbReference type="InterPro" id="IPR014721">
    <property type="entry name" value="Ribsml_uS5_D2-typ_fold_subgr"/>
</dbReference>
<evidence type="ECO:0000256" key="1">
    <source>
        <dbReference type="ARBA" id="ARBA00022777"/>
    </source>
</evidence>
<keyword evidence="1 3" id="KW-0418">Kinase</keyword>
<gene>
    <name evidence="3" type="ORF">SAMN05216377_112176</name>
</gene>